<name>A0AAP0RTR4_LIQFO</name>
<dbReference type="SMART" id="SM00256">
    <property type="entry name" value="FBOX"/>
    <property type="match status" value="1"/>
</dbReference>
<dbReference type="AlphaFoldDB" id="A0AAP0RTR4"/>
<dbReference type="SUPFAM" id="SSF81383">
    <property type="entry name" value="F-box domain"/>
    <property type="match status" value="1"/>
</dbReference>
<dbReference type="EMBL" id="JBBPBK010000005">
    <property type="protein sequence ID" value="KAK9284808.1"/>
    <property type="molecule type" value="Genomic_DNA"/>
</dbReference>
<dbReference type="InterPro" id="IPR005174">
    <property type="entry name" value="KIB1-4_b-propeller"/>
</dbReference>
<dbReference type="Pfam" id="PF12937">
    <property type="entry name" value="F-box-like"/>
    <property type="match status" value="1"/>
</dbReference>
<evidence type="ECO:0000256" key="1">
    <source>
        <dbReference type="SAM" id="MobiDB-lite"/>
    </source>
</evidence>
<comment type="caution">
    <text evidence="3">The sequence shown here is derived from an EMBL/GenBank/DDBJ whole genome shotgun (WGS) entry which is preliminary data.</text>
</comment>
<evidence type="ECO:0000313" key="4">
    <source>
        <dbReference type="Proteomes" id="UP001415857"/>
    </source>
</evidence>
<dbReference type="PROSITE" id="PS50181">
    <property type="entry name" value="FBOX"/>
    <property type="match status" value="1"/>
</dbReference>
<feature type="region of interest" description="Disordered" evidence="1">
    <location>
        <begin position="412"/>
        <end position="435"/>
    </location>
</feature>
<dbReference type="CDD" id="cd09917">
    <property type="entry name" value="F-box_SF"/>
    <property type="match status" value="1"/>
</dbReference>
<evidence type="ECO:0000313" key="3">
    <source>
        <dbReference type="EMBL" id="KAK9284808.1"/>
    </source>
</evidence>
<sequence length="435" mass="50186">MERGNQWFDLLPKELLVLIFQRLDRIDVLRLRAVCKSWQYSILDFLQKEKSIRSPLKLPGFLLSKEELLRSPPKFPFYHFHPISGRYITVTESTVYRLEPSQKNPNASMVVGEASSSSSSSYKGILVKVKAEGPNEVRLLPPLSELGDIWHRKFLKNLNLLGLRFSEISKVYNMERNSLHHNMKKLAVLFPNPMRATADGYAVMAISDYGRLYFLKSGDEEWTAIHEQAEQQSDYTDVINHKGKFYAITDTGGAIVIDSFRQVSEIAHPIRDGGVLASFQIANPQLGGHEMHLVESLGDLLLVDRHTFWDKFKVYKLDEEEREWVEMRSLGDRVVFMDRHSSFSVSARDLSGCKANSIYHMGLRVAAWSFAHARPLRLMPMTVFNLEDGRVPDKDLGLPDEEALSWALKAHIGKKKKKKEKERRRRRNKKTRGWW</sequence>
<dbReference type="Pfam" id="PF03478">
    <property type="entry name" value="Beta-prop_KIB1-4"/>
    <property type="match status" value="1"/>
</dbReference>
<dbReference type="Proteomes" id="UP001415857">
    <property type="component" value="Unassembled WGS sequence"/>
</dbReference>
<dbReference type="InterPro" id="IPR051304">
    <property type="entry name" value="SCF_F-box_domain"/>
</dbReference>
<dbReference type="PANTHER" id="PTHR47123">
    <property type="entry name" value="F-BOX PROTEIN SKIP23"/>
    <property type="match status" value="1"/>
</dbReference>
<protein>
    <recommendedName>
        <fullName evidence="2">F-box domain-containing protein</fullName>
    </recommendedName>
</protein>
<accession>A0AAP0RTR4</accession>
<dbReference type="InterPro" id="IPR036047">
    <property type="entry name" value="F-box-like_dom_sf"/>
</dbReference>
<evidence type="ECO:0000259" key="2">
    <source>
        <dbReference type="PROSITE" id="PS50181"/>
    </source>
</evidence>
<reference evidence="3 4" key="1">
    <citation type="journal article" date="2024" name="Plant J.">
        <title>Genome sequences and population genomics reveal climatic adaptation and genomic divergence between two closely related sweetgum species.</title>
        <authorList>
            <person name="Xu W.Q."/>
            <person name="Ren C.Q."/>
            <person name="Zhang X.Y."/>
            <person name="Comes H.P."/>
            <person name="Liu X.H."/>
            <person name="Li Y.G."/>
            <person name="Kettle C.J."/>
            <person name="Jalonen R."/>
            <person name="Gaisberger H."/>
            <person name="Ma Y.Z."/>
            <person name="Qiu Y.X."/>
        </authorList>
    </citation>
    <scope>NUCLEOTIDE SEQUENCE [LARGE SCALE GENOMIC DNA]</scope>
    <source>
        <strain evidence="3">Hangzhou</strain>
    </source>
</reference>
<organism evidence="3 4">
    <name type="scientific">Liquidambar formosana</name>
    <name type="common">Formosan gum</name>
    <dbReference type="NCBI Taxonomy" id="63359"/>
    <lineage>
        <taxon>Eukaryota</taxon>
        <taxon>Viridiplantae</taxon>
        <taxon>Streptophyta</taxon>
        <taxon>Embryophyta</taxon>
        <taxon>Tracheophyta</taxon>
        <taxon>Spermatophyta</taxon>
        <taxon>Magnoliopsida</taxon>
        <taxon>eudicotyledons</taxon>
        <taxon>Gunneridae</taxon>
        <taxon>Pentapetalae</taxon>
        <taxon>Saxifragales</taxon>
        <taxon>Altingiaceae</taxon>
        <taxon>Liquidambar</taxon>
    </lineage>
</organism>
<dbReference type="Gene3D" id="1.20.1280.50">
    <property type="match status" value="1"/>
</dbReference>
<proteinExistence type="predicted"/>
<keyword evidence="4" id="KW-1185">Reference proteome</keyword>
<feature type="domain" description="F-box" evidence="2">
    <location>
        <begin position="5"/>
        <end position="44"/>
    </location>
</feature>
<dbReference type="PANTHER" id="PTHR47123:SF15">
    <property type="entry name" value="F-BOX PROTEIN SKIP23"/>
    <property type="match status" value="1"/>
</dbReference>
<gene>
    <name evidence="3" type="ORF">L1049_023985</name>
</gene>
<dbReference type="InterPro" id="IPR001810">
    <property type="entry name" value="F-box_dom"/>
</dbReference>